<reference evidence="11" key="1">
    <citation type="submission" date="2025-08" db="UniProtKB">
        <authorList>
            <consortium name="RefSeq"/>
        </authorList>
    </citation>
    <scope>IDENTIFICATION</scope>
    <source>
        <tissue evidence="11">Whole sample</tissue>
    </source>
</reference>
<feature type="domain" description="C2H2-type" evidence="9">
    <location>
        <begin position="1647"/>
        <end position="1674"/>
    </location>
</feature>
<evidence type="ECO:0000256" key="3">
    <source>
        <dbReference type="ARBA" id="ARBA00022737"/>
    </source>
</evidence>
<dbReference type="SMART" id="SM00355">
    <property type="entry name" value="ZnF_C2H2"/>
    <property type="match status" value="29"/>
</dbReference>
<evidence type="ECO:0000256" key="8">
    <source>
        <dbReference type="SAM" id="MobiDB-lite"/>
    </source>
</evidence>
<feature type="domain" description="C2H2-type" evidence="9">
    <location>
        <begin position="252"/>
        <end position="275"/>
    </location>
</feature>
<name>A0A8B8DUW3_CRAVI</name>
<keyword evidence="4 7" id="KW-0863">Zinc-finger</keyword>
<dbReference type="KEGG" id="cvn:111129520"/>
<feature type="domain" description="C2H2-type" evidence="9">
    <location>
        <begin position="1473"/>
        <end position="1500"/>
    </location>
</feature>
<evidence type="ECO:0000259" key="9">
    <source>
        <dbReference type="PROSITE" id="PS50157"/>
    </source>
</evidence>
<evidence type="ECO:0000256" key="4">
    <source>
        <dbReference type="ARBA" id="ARBA00022771"/>
    </source>
</evidence>
<feature type="domain" description="C2H2-type" evidence="9">
    <location>
        <begin position="1611"/>
        <end position="1638"/>
    </location>
</feature>
<feature type="domain" description="C2H2-type" evidence="9">
    <location>
        <begin position="747"/>
        <end position="770"/>
    </location>
</feature>
<dbReference type="RefSeq" id="XP_022331680.1">
    <property type="nucleotide sequence ID" value="XM_022475972.1"/>
</dbReference>
<evidence type="ECO:0000256" key="2">
    <source>
        <dbReference type="ARBA" id="ARBA00022723"/>
    </source>
</evidence>
<dbReference type="Gene3D" id="3.30.160.60">
    <property type="entry name" value="Classic Zinc Finger"/>
    <property type="match status" value="11"/>
</dbReference>
<keyword evidence="2" id="KW-0479">Metal-binding</keyword>
<dbReference type="PANTHER" id="PTHR24381:SF393">
    <property type="entry name" value="CHROMATIN-LINKED ADAPTOR FOR MSL PROTEINS, ISOFORM B"/>
    <property type="match status" value="1"/>
</dbReference>
<feature type="domain" description="C2H2-type" evidence="9">
    <location>
        <begin position="847"/>
        <end position="875"/>
    </location>
</feature>
<evidence type="ECO:0000256" key="7">
    <source>
        <dbReference type="PROSITE-ProRule" id="PRU00042"/>
    </source>
</evidence>
<dbReference type="GO" id="GO:0000981">
    <property type="term" value="F:DNA-binding transcription factor activity, RNA polymerase II-specific"/>
    <property type="evidence" value="ECO:0007669"/>
    <property type="project" value="TreeGrafter"/>
</dbReference>
<dbReference type="PROSITE" id="PS00028">
    <property type="entry name" value="ZINC_FINGER_C2H2_1"/>
    <property type="match status" value="20"/>
</dbReference>
<feature type="domain" description="C2H2-type" evidence="9">
    <location>
        <begin position="1675"/>
        <end position="1703"/>
    </location>
</feature>
<feature type="domain" description="C2H2-type" evidence="9">
    <location>
        <begin position="1585"/>
        <end position="1607"/>
    </location>
</feature>
<feature type="domain" description="C2H2-type" evidence="9">
    <location>
        <begin position="1736"/>
        <end position="1764"/>
    </location>
</feature>
<feature type="domain" description="C2H2-type" evidence="9">
    <location>
        <begin position="1447"/>
        <end position="1469"/>
    </location>
</feature>
<evidence type="ECO:0000256" key="1">
    <source>
        <dbReference type="ARBA" id="ARBA00004123"/>
    </source>
</evidence>
<dbReference type="PROSITE" id="PS50157">
    <property type="entry name" value="ZINC_FINGER_C2H2_2"/>
    <property type="match status" value="18"/>
</dbReference>
<dbReference type="InterPro" id="IPR036236">
    <property type="entry name" value="Znf_C2H2_sf"/>
</dbReference>
<keyword evidence="10" id="KW-1185">Reference proteome</keyword>
<evidence type="ECO:0000256" key="6">
    <source>
        <dbReference type="ARBA" id="ARBA00023242"/>
    </source>
</evidence>
<evidence type="ECO:0000256" key="5">
    <source>
        <dbReference type="ARBA" id="ARBA00022833"/>
    </source>
</evidence>
<keyword evidence="3" id="KW-0677">Repeat</keyword>
<dbReference type="GeneID" id="111129520"/>
<keyword evidence="5" id="KW-0862">Zinc</keyword>
<dbReference type="InterPro" id="IPR013087">
    <property type="entry name" value="Znf_C2H2_type"/>
</dbReference>
<feature type="region of interest" description="Disordered" evidence="8">
    <location>
        <begin position="1178"/>
        <end position="1202"/>
    </location>
</feature>
<keyword evidence="6" id="KW-0539">Nucleus</keyword>
<feature type="domain" description="C2H2-type" evidence="9">
    <location>
        <begin position="1704"/>
        <end position="1731"/>
    </location>
</feature>
<feature type="domain" description="C2H2-type" evidence="9">
    <location>
        <begin position="475"/>
        <end position="498"/>
    </location>
</feature>
<evidence type="ECO:0000313" key="10">
    <source>
        <dbReference type="Proteomes" id="UP000694844"/>
    </source>
</evidence>
<protein>
    <submittedName>
        <fullName evidence="11">Uncharacterized protein LOC111129520</fullName>
    </submittedName>
</protein>
<feature type="domain" description="C2H2-type" evidence="9">
    <location>
        <begin position="307"/>
        <end position="336"/>
    </location>
</feature>
<dbReference type="GO" id="GO:0008270">
    <property type="term" value="F:zinc ion binding"/>
    <property type="evidence" value="ECO:0007669"/>
    <property type="project" value="UniProtKB-KW"/>
</dbReference>
<accession>A0A8B8DUW3</accession>
<feature type="domain" description="C2H2-type" evidence="9">
    <location>
        <begin position="610"/>
        <end position="641"/>
    </location>
</feature>
<feature type="domain" description="C2H2-type" evidence="9">
    <location>
        <begin position="791"/>
        <end position="814"/>
    </location>
</feature>
<feature type="region of interest" description="Disordered" evidence="8">
    <location>
        <begin position="149"/>
        <end position="170"/>
    </location>
</feature>
<feature type="domain" description="C2H2-type" evidence="9">
    <location>
        <begin position="1533"/>
        <end position="1556"/>
    </location>
</feature>
<dbReference type="GO" id="GO:0005634">
    <property type="term" value="C:nucleus"/>
    <property type="evidence" value="ECO:0007669"/>
    <property type="project" value="UniProtKB-SubCell"/>
</dbReference>
<dbReference type="SUPFAM" id="SSF57667">
    <property type="entry name" value="beta-beta-alpha zinc fingers"/>
    <property type="match status" value="7"/>
</dbReference>
<dbReference type="OrthoDB" id="6128160at2759"/>
<gene>
    <name evidence="11" type="primary">LOC111129520</name>
</gene>
<dbReference type="Pfam" id="PF00096">
    <property type="entry name" value="zf-C2H2"/>
    <property type="match status" value="1"/>
</dbReference>
<dbReference type="GO" id="GO:0000977">
    <property type="term" value="F:RNA polymerase II transcription regulatory region sequence-specific DNA binding"/>
    <property type="evidence" value="ECO:0007669"/>
    <property type="project" value="TreeGrafter"/>
</dbReference>
<sequence length="1889" mass="219486">MSIARVGCFHCSTTKTTSKCKSEPTDKEWKNALSSVFPIDTLYHNVQKDRFCSRCKSAILEVNRQQQASVTAINDLAALAKTEEVTSNLQIHNIIPSTIKDGNQDWFFVSFNKKEGSIMWHGTGTGKEFVQSHDYIAPSFVQYCTDRNKADHEGKPNTCTTNRKESDNTEKENIDNELLWRCFVCNVAFRTKQMLVSHNDEIHRMTEIDFQEGVKRKMSSEVSDIPNSKKLRMDEEKDLKGGCEESEDQRHWKCLQCGKTYVHKSSAKIHLKTEHNISLAKSPIYITEATAKDVADYLEKEKRGFLFRCKKCKREYTLKSSVVRHLKTDHHVGMKNVQKFIENLFSRVDQTNEEAPIEEQMQARKISSENTWKCKICGDEFSDCKSTEQHMSTAHEMRISKSRAYIEAPLSDDDINKCHGYDDGGNFDDNGDESEEWGPPNISQQMPTEAYTGNTGSCNTAGRGISYRRGRVKRWECIKCGNKFCQKKDVIKHLLILHNVIGQKRDGFVKKLILSENMPELEKEKSATLDSSNCLKCNSKCTCKPDVQKYLHHCDGIVDNKAVNENSTFEIKNNEMQSEEEVIAIDSSDEEGSNGAEESVVDPAKEVTQWGCQKCRKKFTKRGRVRDHMRLYHNLHVNEAEDRGILIQSCNGQEIQWKDEEETTTEDVEVLERKPQKEWFCKLCSKSYFRRLDGARHCKGAHNVSYEEGKLLVVHVSKMAEKIESNVEEKTCKEEVNDDEVGEQQPWKCIKCSKQFSNKPEIQRHLTDFHFIADQDHEFFMERNKDNIRKWMCSKCGQRFFHRFDTSRHVNLIHDIIWEKAKDFVQFIDDCNSSFLEHQDPEDTKPYVCLICHKLFCAKKQLMNHLQKFHKAKLDAANFGKHVLSFRKLHFRNWDCVSPEDVDSKSCVPLSMLASYMVEEDTEAEREDSFDLSDIEVRTLNGEGSNTEETWAKIIGTSYESACNKSTSYRPKKDMENKRFSCMLCNLRYYKMKEAQRHMFLKHEISYIEAVNYINENKDIAFNQDLEGPSERTPKRRKVREDHKHLFYCTTCMKAAIHFQSSQHHVTQYHKEKKENVCRKICRSQNVDVFRLGNEDKMNFVCVLCCVTFRGRIDGFKHIAKEHPQVFEDEISEFLFTKEDKMKTCVVKFDRTIGVTKVFSVQTEAIWNDVKFSEVNTIKEEGSDSEEEKKKTSKTEKEEAKDDFREYENVEDSLAILLMNMSNPENFQKFTYNEFYYIFSIPAKSQKSMPFNAVNNITCPNCPREFINEHSLRKHLLSCCVPKQNTWECLNCRKHFKSVGSLVNHIQKRYQIQGMDVLDLMHSREILIAPENGMEIMVDGRSDLDVMTLFHSRKSNVNDEENSDNDEVIHNTSEGDTRKQCFVCGCKCTDRKTLFKHCEEVHFITGHNNRFTECLQCMLYFKSRKDIMDHLQKVHGIKCPKLNIKSHMCVICEEKFSDNVQLAKHVRIHGTRFSCKHCSKRFESYSKMATHLRIHFEKFPRKPMNCSICNMSVPGESFMGHLIAHYDRKFGPWKCCVCEKEFQLRRNLKEHLKGEHQTLICEKCGKTFNCLFTLKQHEAVHKNQVKCSMCNKDFDNKIELAIHKRIHVRFWICNICGRNLPNQPALNSHIKAHKEKRALTTAQKSEKSCQICNRNFSSYEMYQKHQAMHKGGSFHSCQYCGKKYSYLGSLKLHFRTNHPEHKPYKCVVCGKSFSTYHQRFLHAREHKDYADPIRPFRCSFCPARFKHKMSLQRHERLKHFNESLIGFSCEKCNKEFTSGQSLLRHAMFCEPMHNEHKSGGGEQVSVIVENDSTELEVVAEETVAENVNVRYEVEERGGEAQGVQIHTINIGSEVLSFSCGDQEELILEVPEGMLVETDNGYQIIVSEAN</sequence>
<dbReference type="PANTHER" id="PTHR24381">
    <property type="entry name" value="ZINC FINGER PROTEIN"/>
    <property type="match status" value="1"/>
</dbReference>
<feature type="domain" description="C2H2-type" evidence="9">
    <location>
        <begin position="1559"/>
        <end position="1586"/>
    </location>
</feature>
<proteinExistence type="predicted"/>
<organism evidence="10 11">
    <name type="scientific">Crassostrea virginica</name>
    <name type="common">Eastern oyster</name>
    <dbReference type="NCBI Taxonomy" id="6565"/>
    <lineage>
        <taxon>Eukaryota</taxon>
        <taxon>Metazoa</taxon>
        <taxon>Spiralia</taxon>
        <taxon>Lophotrochozoa</taxon>
        <taxon>Mollusca</taxon>
        <taxon>Bivalvia</taxon>
        <taxon>Autobranchia</taxon>
        <taxon>Pteriomorphia</taxon>
        <taxon>Ostreida</taxon>
        <taxon>Ostreoidea</taxon>
        <taxon>Ostreidae</taxon>
        <taxon>Crassostrea</taxon>
    </lineage>
</organism>
<comment type="subcellular location">
    <subcellularLocation>
        <location evidence="1">Nucleus</location>
    </subcellularLocation>
</comment>
<feature type="domain" description="C2H2-type" evidence="9">
    <location>
        <begin position="1767"/>
        <end position="1798"/>
    </location>
</feature>
<dbReference type="Proteomes" id="UP000694844">
    <property type="component" value="Chromosome 4"/>
</dbReference>
<evidence type="ECO:0000313" key="11">
    <source>
        <dbReference type="RefSeq" id="XP_022331680.1"/>
    </source>
</evidence>